<organism evidence="1 2">
    <name type="scientific">Stenotrophomonas phage Siara</name>
    <dbReference type="NCBI Taxonomy" id="2859658"/>
    <lineage>
        <taxon>Viruses</taxon>
        <taxon>Duplodnaviria</taxon>
        <taxon>Heunggongvirae</taxon>
        <taxon>Uroviricota</taxon>
        <taxon>Caudoviricetes</taxon>
        <taxon>Beaumontvirinae</taxon>
        <taxon>Siaravirus</taxon>
        <taxon>Siaravirus siara</taxon>
    </lineage>
</organism>
<keyword evidence="2" id="KW-1185">Reference proteome</keyword>
<evidence type="ECO:0000313" key="1">
    <source>
        <dbReference type="EMBL" id="QYW02062.1"/>
    </source>
</evidence>
<dbReference type="Proteomes" id="UP000827319">
    <property type="component" value="Segment"/>
</dbReference>
<sequence>MLDELKFVQGGVGKTDVVAAMTHFCIDNGEIRATNGRIALGSPIACDLNIKPKAKPLVAAISDCEDTIALSLTPAGKLRIRSGDFAASVDCTGEDYHYPRPEGVAARVDGEKLILALAALKPFMADRRTEKEFAKGVCLRGKSAFATNGVAVGEYWIGSDFPMEAIIPYEAVIELLRIKKAPQFIQMTDRSITFQYEGRKWLRTALIAAKFPDTEPLFSKIKQVEGPFRKMPEDIFTVVKKLKKHIDEDGFFYLDEGNVRTTLDMADGARHKLVFAHDLYRLKIADFLTLEGFVNEVKLSTFESGLPMFFRGGAFRAALSPANPNF</sequence>
<reference evidence="1" key="1">
    <citation type="submission" date="2021-06" db="EMBL/GenBank/DDBJ databases">
        <title>Complete genome sequence of Stenotrophomonas maltophilia phage Siara.</title>
        <authorList>
            <person name="Marmion J."/>
            <person name="Tate N."/>
            <person name="Clark J."/>
            <person name="Le T."/>
            <person name="Liu M."/>
            <person name="Burrowes B."/>
            <person name="Gill J."/>
        </authorList>
    </citation>
    <scope>NUCLEOTIDE SEQUENCE</scope>
</reference>
<dbReference type="Gene3D" id="3.10.150.10">
    <property type="entry name" value="DNA Polymerase III, subunit A, domain 2"/>
    <property type="match status" value="1"/>
</dbReference>
<name>A0AAE7WM83_9CAUD</name>
<dbReference type="Gene3D" id="3.70.10.10">
    <property type="match status" value="1"/>
</dbReference>
<accession>A0AAE7WM83</accession>
<evidence type="ECO:0000313" key="2">
    <source>
        <dbReference type="Proteomes" id="UP000827319"/>
    </source>
</evidence>
<protein>
    <submittedName>
        <fullName evidence="1">DNA polymerase III sliding clamp</fullName>
    </submittedName>
</protein>
<gene>
    <name evidence="1" type="ORF">CPT_Siara_059</name>
</gene>
<proteinExistence type="predicted"/>
<dbReference type="EMBL" id="MZ326859">
    <property type="protein sequence ID" value="QYW02062.1"/>
    <property type="molecule type" value="Genomic_DNA"/>
</dbReference>